<accession>A0ABP9FND7</accession>
<name>A0ABP9FND7_9SPHI</name>
<evidence type="ECO:0000313" key="2">
    <source>
        <dbReference type="Proteomes" id="UP001501436"/>
    </source>
</evidence>
<dbReference type="Proteomes" id="UP001501436">
    <property type="component" value="Unassembled WGS sequence"/>
</dbReference>
<keyword evidence="2" id="KW-1185">Reference proteome</keyword>
<organism evidence="1 2">
    <name type="scientific">Mucilaginibacter defluvii</name>
    <dbReference type="NCBI Taxonomy" id="1196019"/>
    <lineage>
        <taxon>Bacteria</taxon>
        <taxon>Pseudomonadati</taxon>
        <taxon>Bacteroidota</taxon>
        <taxon>Sphingobacteriia</taxon>
        <taxon>Sphingobacteriales</taxon>
        <taxon>Sphingobacteriaceae</taxon>
        <taxon>Mucilaginibacter</taxon>
    </lineage>
</organism>
<dbReference type="EMBL" id="BAABJI010000001">
    <property type="protein sequence ID" value="GAA4910469.1"/>
    <property type="molecule type" value="Genomic_DNA"/>
</dbReference>
<sequence>MEYSEIPKEVMSLGISLVEELKLNKSVDTLGRWMAHYVAEKIVAAEKATGPDAKEIQLECSQAILGLWDHRWKMQQEYRPLRDFDRLLDLLQQIDPETSEPNYFKLDAKAVGKENEQWLTAAGAIDRATRVCLKYTLEKAAEATLDDVNRSLIQDASVIGPDPDIAVIQQLLRRKKYDLEPDDPKIGPELKDDLGNASIRNYIDHLDQLTKQAAEIRSLLEKEINDQGKGYVPGK</sequence>
<gene>
    <name evidence="1" type="ORF">GCM10023313_12020</name>
</gene>
<evidence type="ECO:0000313" key="1">
    <source>
        <dbReference type="EMBL" id="GAA4910469.1"/>
    </source>
</evidence>
<proteinExistence type="predicted"/>
<protein>
    <submittedName>
        <fullName evidence="1">Uncharacterized protein</fullName>
    </submittedName>
</protein>
<comment type="caution">
    <text evidence="1">The sequence shown here is derived from an EMBL/GenBank/DDBJ whole genome shotgun (WGS) entry which is preliminary data.</text>
</comment>
<reference evidence="2" key="1">
    <citation type="journal article" date="2019" name="Int. J. Syst. Evol. Microbiol.">
        <title>The Global Catalogue of Microorganisms (GCM) 10K type strain sequencing project: providing services to taxonomists for standard genome sequencing and annotation.</title>
        <authorList>
            <consortium name="The Broad Institute Genomics Platform"/>
            <consortium name="The Broad Institute Genome Sequencing Center for Infectious Disease"/>
            <person name="Wu L."/>
            <person name="Ma J."/>
        </authorList>
    </citation>
    <scope>NUCLEOTIDE SEQUENCE [LARGE SCALE GENOMIC DNA]</scope>
    <source>
        <strain evidence="2">JCM 18283</strain>
    </source>
</reference>